<proteinExistence type="predicted"/>
<sequence length="242" mass="27076">MHSYYLYTLPLLLLFTSKMLWADDQNENTISPWVIRKIESSDKLFSSGNLNLCPQVNKLSGESCTVWEMFHKNDIAKEYPFYFSRTNDSHDPHAEICVTRKIIKDIMIDITNNALDISKDNENGVLFSTGHSRFECMTTVVCNDGIHCNQGGQFNIQVAYSGFLPLGQGGCREVINAVQPLMQICERESNIHTVGARLLTAICSVGLVLEAGVAVYILGIWMVALNRYRTAPYTLPAGLFPA</sequence>
<feature type="signal peptide" evidence="2">
    <location>
        <begin position="1"/>
        <end position="22"/>
    </location>
</feature>
<keyword evidence="1" id="KW-0812">Transmembrane</keyword>
<keyword evidence="2" id="KW-0732">Signal</keyword>
<protein>
    <submittedName>
        <fullName evidence="3">Uncharacterized protein</fullName>
    </submittedName>
</protein>
<organism evidence="3 4">
    <name type="scientific">Endozoicomonas gorgoniicola</name>
    <dbReference type="NCBI Taxonomy" id="1234144"/>
    <lineage>
        <taxon>Bacteria</taxon>
        <taxon>Pseudomonadati</taxon>
        <taxon>Pseudomonadota</taxon>
        <taxon>Gammaproteobacteria</taxon>
        <taxon>Oceanospirillales</taxon>
        <taxon>Endozoicomonadaceae</taxon>
        <taxon>Endozoicomonas</taxon>
    </lineage>
</organism>
<evidence type="ECO:0000313" key="4">
    <source>
        <dbReference type="Proteomes" id="UP001209854"/>
    </source>
</evidence>
<comment type="caution">
    <text evidence="3">The sequence shown here is derived from an EMBL/GenBank/DDBJ whole genome shotgun (WGS) entry which is preliminary data.</text>
</comment>
<keyword evidence="1" id="KW-1133">Transmembrane helix</keyword>
<keyword evidence="4" id="KW-1185">Reference proteome</keyword>
<dbReference type="EMBL" id="JAPFCC010000001">
    <property type="protein sequence ID" value="MCW7554845.1"/>
    <property type="molecule type" value="Genomic_DNA"/>
</dbReference>
<reference evidence="3 4" key="1">
    <citation type="submission" date="2022-10" db="EMBL/GenBank/DDBJ databases">
        <title>High-quality genome sequences of two octocoral-associated bacteria, Endozoicomonas euniceicola EF212 and Endozoicomonas gorgoniicola PS125.</title>
        <authorList>
            <person name="Chiou Y.-J."/>
            <person name="Chen Y.-H."/>
        </authorList>
    </citation>
    <scope>NUCLEOTIDE SEQUENCE [LARGE SCALE GENOMIC DNA]</scope>
    <source>
        <strain evidence="3 4">PS125</strain>
    </source>
</reference>
<feature type="transmembrane region" description="Helical" evidence="1">
    <location>
        <begin position="198"/>
        <end position="224"/>
    </location>
</feature>
<evidence type="ECO:0000313" key="3">
    <source>
        <dbReference type="EMBL" id="MCW7554845.1"/>
    </source>
</evidence>
<dbReference type="RefSeq" id="WP_262564610.1">
    <property type="nucleotide sequence ID" value="NZ_JAPFCC010000001.1"/>
</dbReference>
<evidence type="ECO:0000256" key="2">
    <source>
        <dbReference type="SAM" id="SignalP"/>
    </source>
</evidence>
<accession>A0ABT3MZN8</accession>
<keyword evidence="1" id="KW-0472">Membrane</keyword>
<name>A0ABT3MZN8_9GAMM</name>
<dbReference type="Proteomes" id="UP001209854">
    <property type="component" value="Unassembled WGS sequence"/>
</dbReference>
<evidence type="ECO:0000256" key="1">
    <source>
        <dbReference type="SAM" id="Phobius"/>
    </source>
</evidence>
<gene>
    <name evidence="3" type="ORF">NX722_19935</name>
</gene>
<feature type="chain" id="PRO_5046389260" evidence="2">
    <location>
        <begin position="23"/>
        <end position="242"/>
    </location>
</feature>